<dbReference type="Gene3D" id="1.25.40.20">
    <property type="entry name" value="Ankyrin repeat-containing domain"/>
    <property type="match status" value="1"/>
</dbReference>
<sequence>MDDINENKETMIMFLQNFIDDKNTPNVFEIIDDLIAHNPNKKLKLDFSVSIDDDGNSTLHWLSNLCLVDVILDILKIYNCNEFNNEDLYLKYNQNLQMILDFKVLNNYQETCLCQCVKSRNSYITRSFDKMLEIYQDLIDFKDEQNQTILHFLTNNYLPEASEYYLEHLLHFSKGKYELNYYKSWVNTKDKKTGNTILHTCSINNHFDLIKILLKYGADPYITNNDHTRSVDYGIGDVSFSNKNLSLKLLEDELFNINEIYKQDNQNYKEDMVELEKSLNAKRLENIKLQKIITQNDLLQNLDNLKTYNFLNDGLLKQKEILKSQYDNFPEFESFIKTFMEQDSHRQFMIPLISQDLLEYVDDGIGDNLNQKLVNELDELSVEQLDTMIETYKSQNNSLTNLLSTIQKQKEVELQKYRELIAKSLDMPINEPEEIDRLIKNMSASIDNQ</sequence>
<dbReference type="SMART" id="SM00248">
    <property type="entry name" value="ANK"/>
    <property type="match status" value="1"/>
</dbReference>
<dbReference type="SUPFAM" id="SSF48403">
    <property type="entry name" value="Ankyrin repeat"/>
    <property type="match status" value="1"/>
</dbReference>
<dbReference type="GO" id="GO:0033309">
    <property type="term" value="C:SBF transcription complex"/>
    <property type="evidence" value="ECO:0007669"/>
    <property type="project" value="TreeGrafter"/>
</dbReference>
<keyword evidence="1" id="KW-0040">ANK repeat</keyword>
<dbReference type="GO" id="GO:0030907">
    <property type="term" value="C:MBF transcription complex"/>
    <property type="evidence" value="ECO:0007669"/>
    <property type="project" value="TreeGrafter"/>
</dbReference>
<dbReference type="GO" id="GO:0045944">
    <property type="term" value="P:positive regulation of transcription by RNA polymerase II"/>
    <property type="evidence" value="ECO:0007669"/>
    <property type="project" value="UniProtKB-ARBA"/>
</dbReference>
<keyword evidence="2" id="KW-0175">Coiled coil</keyword>
<dbReference type="AlphaFoldDB" id="A0A1L0AZL8"/>
<reference evidence="4" key="1">
    <citation type="submission" date="2016-11" db="EMBL/GenBank/DDBJ databases">
        <authorList>
            <person name="Guldener U."/>
        </authorList>
    </citation>
    <scope>NUCLEOTIDE SEQUENCE [LARGE SCALE GENOMIC DNA]</scope>
</reference>
<evidence type="ECO:0000256" key="1">
    <source>
        <dbReference type="PROSITE-ProRule" id="PRU00023"/>
    </source>
</evidence>
<dbReference type="InterPro" id="IPR036770">
    <property type="entry name" value="Ankyrin_rpt-contain_sf"/>
</dbReference>
<dbReference type="PANTHER" id="PTHR43828:SF10">
    <property type="entry name" value="ANKYRIN REPEAT-CONTAINING PROTEIN YAR1"/>
    <property type="match status" value="1"/>
</dbReference>
<feature type="coiled-coil region" evidence="2">
    <location>
        <begin position="258"/>
        <end position="285"/>
    </location>
</feature>
<feature type="coiled-coil region" evidence="2">
    <location>
        <begin position="382"/>
        <end position="409"/>
    </location>
</feature>
<feature type="repeat" description="ANK" evidence="1">
    <location>
        <begin position="193"/>
        <end position="225"/>
    </location>
</feature>
<evidence type="ECO:0000256" key="2">
    <source>
        <dbReference type="SAM" id="Coils"/>
    </source>
</evidence>
<dbReference type="InterPro" id="IPR051642">
    <property type="entry name" value="SWI6-like"/>
</dbReference>
<proteinExistence type="predicted"/>
<dbReference type="PANTHER" id="PTHR43828">
    <property type="entry name" value="ASPARAGINASE"/>
    <property type="match status" value="1"/>
</dbReference>
<organism evidence="3 4">
    <name type="scientific">Hanseniaspora guilliermondii</name>
    <dbReference type="NCBI Taxonomy" id="56406"/>
    <lineage>
        <taxon>Eukaryota</taxon>
        <taxon>Fungi</taxon>
        <taxon>Dikarya</taxon>
        <taxon>Ascomycota</taxon>
        <taxon>Saccharomycotina</taxon>
        <taxon>Saccharomycetes</taxon>
        <taxon>Saccharomycodales</taxon>
        <taxon>Saccharomycodaceae</taxon>
        <taxon>Hanseniaspora</taxon>
    </lineage>
</organism>
<dbReference type="Proteomes" id="UP000183365">
    <property type="component" value="Unassembled WGS sequence"/>
</dbReference>
<dbReference type="PROSITE" id="PS50297">
    <property type="entry name" value="ANK_REP_REGION"/>
    <property type="match status" value="1"/>
</dbReference>
<name>A0A1L0AZL8_9ASCO</name>
<gene>
    <name evidence="3" type="ORF">HGUI_01760</name>
</gene>
<protein>
    <submittedName>
        <fullName evidence="3">Uncharacterized protein</fullName>
    </submittedName>
</protein>
<evidence type="ECO:0000313" key="3">
    <source>
        <dbReference type="EMBL" id="SGZ39560.1"/>
    </source>
</evidence>
<dbReference type="PROSITE" id="PS50088">
    <property type="entry name" value="ANK_REPEAT"/>
    <property type="match status" value="1"/>
</dbReference>
<dbReference type="EMBL" id="FQNF01000026">
    <property type="protein sequence ID" value="SGZ39560.1"/>
    <property type="molecule type" value="Genomic_DNA"/>
</dbReference>
<dbReference type="Pfam" id="PF12796">
    <property type="entry name" value="Ank_2"/>
    <property type="match status" value="1"/>
</dbReference>
<evidence type="ECO:0000313" key="4">
    <source>
        <dbReference type="Proteomes" id="UP000183365"/>
    </source>
</evidence>
<accession>A0A1L0AZL8</accession>
<dbReference type="OrthoDB" id="6718656at2759"/>
<dbReference type="InterPro" id="IPR002110">
    <property type="entry name" value="Ankyrin_rpt"/>
</dbReference>
<keyword evidence="4" id="KW-1185">Reference proteome</keyword>
<dbReference type="VEuPathDB" id="FungiDB:HGUI_01760"/>